<evidence type="ECO:0000313" key="2">
    <source>
        <dbReference type="EMBL" id="CAA2996465.1"/>
    </source>
</evidence>
<dbReference type="Gramene" id="OE9A101808T2">
    <property type="protein sequence ID" value="OE9A101808C2"/>
    <property type="gene ID" value="OE9A101808"/>
</dbReference>
<comment type="caution">
    <text evidence="2">The sequence shown here is derived from an EMBL/GenBank/DDBJ whole genome shotgun (WGS) entry which is preliminary data.</text>
</comment>
<proteinExistence type="predicted"/>
<keyword evidence="3" id="KW-1185">Reference proteome</keyword>
<organism evidence="2 3">
    <name type="scientific">Olea europaea subsp. europaea</name>
    <dbReference type="NCBI Taxonomy" id="158383"/>
    <lineage>
        <taxon>Eukaryota</taxon>
        <taxon>Viridiplantae</taxon>
        <taxon>Streptophyta</taxon>
        <taxon>Embryophyta</taxon>
        <taxon>Tracheophyta</taxon>
        <taxon>Spermatophyta</taxon>
        <taxon>Magnoliopsida</taxon>
        <taxon>eudicotyledons</taxon>
        <taxon>Gunneridae</taxon>
        <taxon>Pentapetalae</taxon>
        <taxon>asterids</taxon>
        <taxon>lamiids</taxon>
        <taxon>Lamiales</taxon>
        <taxon>Oleaceae</taxon>
        <taxon>Oleeae</taxon>
        <taxon>Olea</taxon>
    </lineage>
</organism>
<feature type="transmembrane region" description="Helical" evidence="1">
    <location>
        <begin position="38"/>
        <end position="58"/>
    </location>
</feature>
<evidence type="ECO:0000256" key="1">
    <source>
        <dbReference type="SAM" id="Phobius"/>
    </source>
</evidence>
<evidence type="ECO:0000313" key="3">
    <source>
        <dbReference type="Proteomes" id="UP000594638"/>
    </source>
</evidence>
<accession>A0A8S0SXF0</accession>
<gene>
    <name evidence="2" type="ORF">OLEA9_A101808</name>
</gene>
<name>A0A8S0SXF0_OLEEU</name>
<keyword evidence="1" id="KW-1133">Transmembrane helix</keyword>
<dbReference type="EMBL" id="CACTIH010005526">
    <property type="protein sequence ID" value="CAA2996465.1"/>
    <property type="molecule type" value="Genomic_DNA"/>
</dbReference>
<sequence>MFGLMWFSILSPFANLLDVVFVRSFLSENCLYLSYLPCLILQVCFILPILGNLCVLSVKTCGPSFLLIWSKTAPSAARHSSAVEKFSLLEGKKSRSRKQPIDDGSTHFALEFGKNFVPTELFSIILKFPHLLLRLQ</sequence>
<keyword evidence="1" id="KW-0812">Transmembrane</keyword>
<protein>
    <submittedName>
        <fullName evidence="2">Uncharacterized protein</fullName>
    </submittedName>
</protein>
<feature type="transmembrane region" description="Helical" evidence="1">
    <location>
        <begin position="6"/>
        <end position="26"/>
    </location>
</feature>
<keyword evidence="1" id="KW-0472">Membrane</keyword>
<dbReference type="AlphaFoldDB" id="A0A8S0SXF0"/>
<reference evidence="2 3" key="1">
    <citation type="submission" date="2019-12" db="EMBL/GenBank/DDBJ databases">
        <authorList>
            <person name="Alioto T."/>
            <person name="Alioto T."/>
            <person name="Gomez Garrido J."/>
        </authorList>
    </citation>
    <scope>NUCLEOTIDE SEQUENCE [LARGE SCALE GENOMIC DNA]</scope>
</reference>
<dbReference type="Proteomes" id="UP000594638">
    <property type="component" value="Unassembled WGS sequence"/>
</dbReference>